<comment type="caution">
    <text evidence="1">The sequence shown here is derived from an EMBL/GenBank/DDBJ whole genome shotgun (WGS) entry which is preliminary data.</text>
</comment>
<evidence type="ECO:0000313" key="2">
    <source>
        <dbReference type="Proteomes" id="UP000222564"/>
    </source>
</evidence>
<protein>
    <submittedName>
        <fullName evidence="1">Uncharacterized protein</fullName>
    </submittedName>
</protein>
<sequence length="48" mass="5366">MIRTRLGVVKEITGNRKGITECLVEMQGETQRAVNYDDLTGPCSRGIR</sequence>
<evidence type="ECO:0000313" key="1">
    <source>
        <dbReference type="EMBL" id="PHJ37501.1"/>
    </source>
</evidence>
<dbReference type="Proteomes" id="UP000222564">
    <property type="component" value="Unassembled WGS sequence"/>
</dbReference>
<proteinExistence type="predicted"/>
<keyword evidence="2" id="KW-1185">Reference proteome</keyword>
<reference evidence="1 2" key="1">
    <citation type="submission" date="2013-09" db="EMBL/GenBank/DDBJ databases">
        <title>Biodegradation of hydrocarbons in the deep terrestrial subsurface : characterization of a microbial consortium composed of two Desulfotomaculum species originating from a deep geological formation.</title>
        <authorList>
            <person name="Aullo T."/>
            <person name="Berlendis S."/>
            <person name="Lascourreges J.-F."/>
            <person name="Dessort D."/>
            <person name="Saint-Laurent S."/>
            <person name="Schraauwers B."/>
            <person name="Mas J."/>
            <person name="Magot M."/>
            <person name="Ranchou-Peyruse A."/>
        </authorList>
    </citation>
    <scope>NUCLEOTIDE SEQUENCE [LARGE SCALE GENOMIC DNA]</scope>
    <source>
        <strain evidence="1 2">Bs107</strain>
    </source>
</reference>
<dbReference type="AlphaFoldDB" id="A0A2C6L1X0"/>
<accession>A0A2C6L1X0</accession>
<gene>
    <name evidence="1" type="ORF">P378_16425</name>
</gene>
<dbReference type="EMBL" id="AWQQ01000091">
    <property type="protein sequence ID" value="PHJ37501.1"/>
    <property type="molecule type" value="Genomic_DNA"/>
</dbReference>
<name>A0A2C6L1X0_9FIRM</name>
<organism evidence="1 2">
    <name type="scientific">Desulforamulus profundi</name>
    <dbReference type="NCBI Taxonomy" id="1383067"/>
    <lineage>
        <taxon>Bacteria</taxon>
        <taxon>Bacillati</taxon>
        <taxon>Bacillota</taxon>
        <taxon>Clostridia</taxon>
        <taxon>Eubacteriales</taxon>
        <taxon>Peptococcaceae</taxon>
        <taxon>Desulforamulus</taxon>
    </lineage>
</organism>